<dbReference type="Proteomes" id="UP001165121">
    <property type="component" value="Unassembled WGS sequence"/>
</dbReference>
<dbReference type="OrthoDB" id="3863715at2759"/>
<evidence type="ECO:0000313" key="1">
    <source>
        <dbReference type="EMBL" id="GMF40646.1"/>
    </source>
</evidence>
<reference evidence="1" key="1">
    <citation type="submission" date="2023-04" db="EMBL/GenBank/DDBJ databases">
        <title>Phytophthora fragariaefolia NBRC 109709.</title>
        <authorList>
            <person name="Ichikawa N."/>
            <person name="Sato H."/>
            <person name="Tonouchi N."/>
        </authorList>
    </citation>
    <scope>NUCLEOTIDE SEQUENCE</scope>
    <source>
        <strain evidence="1">NBRC 109709</strain>
    </source>
</reference>
<accession>A0A9W6XKR9</accession>
<organism evidence="1 2">
    <name type="scientific">Phytophthora fragariaefolia</name>
    <dbReference type="NCBI Taxonomy" id="1490495"/>
    <lineage>
        <taxon>Eukaryota</taxon>
        <taxon>Sar</taxon>
        <taxon>Stramenopiles</taxon>
        <taxon>Oomycota</taxon>
        <taxon>Peronosporomycetes</taxon>
        <taxon>Peronosporales</taxon>
        <taxon>Peronosporaceae</taxon>
        <taxon>Phytophthora</taxon>
    </lineage>
</organism>
<gene>
    <name evidence="1" type="ORF">Pfra01_001254500</name>
</gene>
<comment type="caution">
    <text evidence="1">The sequence shown here is derived from an EMBL/GenBank/DDBJ whole genome shotgun (WGS) entry which is preliminary data.</text>
</comment>
<evidence type="ECO:0000313" key="2">
    <source>
        <dbReference type="Proteomes" id="UP001165121"/>
    </source>
</evidence>
<name>A0A9W6XKR9_9STRA</name>
<dbReference type="EMBL" id="BSXT01001264">
    <property type="protein sequence ID" value="GMF40646.1"/>
    <property type="molecule type" value="Genomic_DNA"/>
</dbReference>
<proteinExistence type="predicted"/>
<keyword evidence="2" id="KW-1185">Reference proteome</keyword>
<dbReference type="AlphaFoldDB" id="A0A9W6XKR9"/>
<dbReference type="Gene3D" id="4.10.60.10">
    <property type="entry name" value="Zinc finger, CCHC-type"/>
    <property type="match status" value="1"/>
</dbReference>
<protein>
    <submittedName>
        <fullName evidence="1">Unnamed protein product</fullName>
    </submittedName>
</protein>
<sequence length="102" mass="11937">MDPNPPERTSFKCRKPGHFRAQCPELTVNTVNNYQPSGSARAILRQDTQAMTFRGDSKSNENRVTVRMVEHMVGRIIDNKQEDIRYEMTELSRQHHEAEQHR</sequence>